<accession>A0AAN9RH22</accession>
<keyword evidence="2" id="KW-1185">Reference proteome</keyword>
<evidence type="ECO:0000313" key="1">
    <source>
        <dbReference type="EMBL" id="KAK7376070.1"/>
    </source>
</evidence>
<gene>
    <name evidence="1" type="ORF">VNO78_34922</name>
</gene>
<reference evidence="1 2" key="1">
    <citation type="submission" date="2024-01" db="EMBL/GenBank/DDBJ databases">
        <title>The genomes of 5 underutilized Papilionoideae crops provide insights into root nodulation and disease resistanc.</title>
        <authorList>
            <person name="Jiang F."/>
        </authorList>
    </citation>
    <scope>NUCLEOTIDE SEQUENCE [LARGE SCALE GENOMIC DNA]</scope>
    <source>
        <strain evidence="1">DUOXIRENSHENG_FW03</strain>
        <tissue evidence="1">Leaves</tissue>
    </source>
</reference>
<organism evidence="1 2">
    <name type="scientific">Psophocarpus tetragonolobus</name>
    <name type="common">Winged bean</name>
    <name type="synonym">Dolichos tetragonolobus</name>
    <dbReference type="NCBI Taxonomy" id="3891"/>
    <lineage>
        <taxon>Eukaryota</taxon>
        <taxon>Viridiplantae</taxon>
        <taxon>Streptophyta</taxon>
        <taxon>Embryophyta</taxon>
        <taxon>Tracheophyta</taxon>
        <taxon>Spermatophyta</taxon>
        <taxon>Magnoliopsida</taxon>
        <taxon>eudicotyledons</taxon>
        <taxon>Gunneridae</taxon>
        <taxon>Pentapetalae</taxon>
        <taxon>rosids</taxon>
        <taxon>fabids</taxon>
        <taxon>Fabales</taxon>
        <taxon>Fabaceae</taxon>
        <taxon>Papilionoideae</taxon>
        <taxon>50 kb inversion clade</taxon>
        <taxon>NPAAA clade</taxon>
        <taxon>indigoferoid/millettioid clade</taxon>
        <taxon>Phaseoleae</taxon>
        <taxon>Psophocarpus</taxon>
    </lineage>
</organism>
<dbReference type="AlphaFoldDB" id="A0AAN9RH22"/>
<name>A0AAN9RH22_PSOTE</name>
<sequence length="167" mass="18781">MVPLEGFAHDSMMISSQLFSEGVLQGEVEHSSQNGESEVQLNMSRSSLFGECNQDDHEWDQIYLEEAQNNGSTMRNSLRSVFVVQSQVVKLGKLHPEFSSIKLCNELHKVLVSHEVQRVSPKEDGRVSKEANENMSIYHESVREGNFLWVIGKSLGVSCMVPEEVIV</sequence>
<proteinExistence type="predicted"/>
<evidence type="ECO:0000313" key="2">
    <source>
        <dbReference type="Proteomes" id="UP001386955"/>
    </source>
</evidence>
<comment type="caution">
    <text evidence="1">The sequence shown here is derived from an EMBL/GenBank/DDBJ whole genome shotgun (WGS) entry which is preliminary data.</text>
</comment>
<protein>
    <submittedName>
        <fullName evidence="1">Uncharacterized protein</fullName>
    </submittedName>
</protein>
<dbReference type="Proteomes" id="UP001386955">
    <property type="component" value="Unassembled WGS sequence"/>
</dbReference>
<dbReference type="EMBL" id="JAYMYS010000033">
    <property type="protein sequence ID" value="KAK7376070.1"/>
    <property type="molecule type" value="Genomic_DNA"/>
</dbReference>